<dbReference type="STRING" id="35722.A0A0B7NNJ1"/>
<dbReference type="PANTHER" id="PTHR33604:SF3">
    <property type="entry name" value="OSJNBA0004B13.7 PROTEIN"/>
    <property type="match status" value="1"/>
</dbReference>
<dbReference type="OrthoDB" id="2020070at2759"/>
<protein>
    <recommendedName>
        <fullName evidence="3">Glycosyl transferase 64 domain-containing protein</fullName>
    </recommendedName>
</protein>
<dbReference type="SUPFAM" id="SSF53448">
    <property type="entry name" value="Nucleotide-diphospho-sugar transferases"/>
    <property type="match status" value="1"/>
</dbReference>
<evidence type="ECO:0000313" key="2">
    <source>
        <dbReference type="Proteomes" id="UP000054107"/>
    </source>
</evidence>
<evidence type="ECO:0000313" key="1">
    <source>
        <dbReference type="EMBL" id="CEP17110.1"/>
    </source>
</evidence>
<dbReference type="InterPro" id="IPR029044">
    <property type="entry name" value="Nucleotide-diphossugar_trans"/>
</dbReference>
<dbReference type="Gene3D" id="3.90.550.10">
    <property type="entry name" value="Spore Coat Polysaccharide Biosynthesis Protein SpsA, Chain A"/>
    <property type="match status" value="1"/>
</dbReference>
<accession>A0A0B7NNJ1</accession>
<gene>
    <name evidence="1" type="primary">PARPA_11402.1 scaffold 44101</name>
</gene>
<evidence type="ECO:0008006" key="3">
    <source>
        <dbReference type="Google" id="ProtNLM"/>
    </source>
</evidence>
<dbReference type="AlphaFoldDB" id="A0A0B7NNJ1"/>
<dbReference type="PANTHER" id="PTHR33604">
    <property type="entry name" value="OSJNBA0004B13.7 PROTEIN"/>
    <property type="match status" value="1"/>
</dbReference>
<proteinExistence type="predicted"/>
<name>A0A0B7NNJ1_9FUNG</name>
<keyword evidence="2" id="KW-1185">Reference proteome</keyword>
<organism evidence="1 2">
    <name type="scientific">Parasitella parasitica</name>
    <dbReference type="NCBI Taxonomy" id="35722"/>
    <lineage>
        <taxon>Eukaryota</taxon>
        <taxon>Fungi</taxon>
        <taxon>Fungi incertae sedis</taxon>
        <taxon>Mucoromycota</taxon>
        <taxon>Mucoromycotina</taxon>
        <taxon>Mucoromycetes</taxon>
        <taxon>Mucorales</taxon>
        <taxon>Mucorineae</taxon>
        <taxon>Mucoraceae</taxon>
        <taxon>Parasitella</taxon>
    </lineage>
</organism>
<sequence length="834" mass="95324">MISQSQQYQQQQQQQQQLQHAFYDVDSLIKDSLTHSTSIQTGHNATFIDNLLTKNIADNNGPVADITVILQCSDKEMSNIKTQIQSVLAQSVQPKQIWILCRSNKPKKTLEAKFGIHSTAYKDRVKVKIIPYDEHNLFSSSSSSSVMLVRDAPWMLLQTLTIPTAYIWILEPDAIPKSEYLYYTYGLMNTKEYKHSMIGYDTSLFSSKNTPPPHVTQCLRSSQIGKSRPVDMIHSSWLLRTSWLRSLQADSSRISASQLPLGYFISNTLRYRAGITSVVIPSSTKLLLSSACQRWLQSGGPSHILDSVYPNVAEQELMYQETPSSRVAVLLNGPDHAIALLPLMCSLFNNKQHNVHLILTNGLTHRALQDTLDQNHCANSRRAMIHDLTLAYNSGVYYDDNGGTAEQETAYITPIANLIRFIQPDVLIHLKAPNTFTYRSVKSLAELHGITSIGLPAKDVQHALWIADLSVKALTHWHDVKIDLAVITDKRPRSLSRLLDSINHAHYFGDENVELAIHMEQSADRETQTLAQSFSFKHGDKKVRHRVRKGGLLPAIVESWYPSNDDNYGVLLEDDIELSPFFYSWSKYNILKYRYESESAHSHIYGVSLYSPRNLELKPEGRRPFNPEPVLEQGGYSNRAPYATQIPCSWGAVYFPEHWREFHTYVTERVAKEEKYTKGYYNITVPGSRSERWSKSWKKYFIELVYLRAYVMVYPNFENFESFSTNHLEYGTHVKLKNNGRAQSKVDQFLVPLMQQDSILTQLPDHHLPDFEHLPIMDLWGRLRTLSELDRVGSQWHTKVSNCKRNPAGVFDAKDILCPFPPNVARSKKKDITK</sequence>
<dbReference type="EMBL" id="LN733608">
    <property type="protein sequence ID" value="CEP17110.1"/>
    <property type="molecule type" value="Genomic_DNA"/>
</dbReference>
<reference evidence="1 2" key="1">
    <citation type="submission" date="2014-09" db="EMBL/GenBank/DDBJ databases">
        <authorList>
            <person name="Ellenberger Sabrina"/>
        </authorList>
    </citation>
    <scope>NUCLEOTIDE SEQUENCE [LARGE SCALE GENOMIC DNA]</scope>
    <source>
        <strain evidence="1 2">CBS 412.66</strain>
    </source>
</reference>
<dbReference type="Proteomes" id="UP000054107">
    <property type="component" value="Unassembled WGS sequence"/>
</dbReference>